<organism evidence="1">
    <name type="scientific">Siphoviridae sp. ctBrh2</name>
    <dbReference type="NCBI Taxonomy" id="2827804"/>
    <lineage>
        <taxon>Viruses</taxon>
        <taxon>Duplodnaviria</taxon>
        <taxon>Heunggongvirae</taxon>
        <taxon>Uroviricota</taxon>
        <taxon>Caudoviricetes</taxon>
    </lineage>
</organism>
<reference evidence="1" key="1">
    <citation type="journal article" date="2021" name="Proc. Natl. Acad. Sci. U.S.A.">
        <title>A Catalog of Tens of Thousands of Viruses from Human Metagenomes Reveals Hidden Associations with Chronic Diseases.</title>
        <authorList>
            <person name="Tisza M.J."/>
            <person name="Buck C.B."/>
        </authorList>
    </citation>
    <scope>NUCLEOTIDE SEQUENCE</scope>
    <source>
        <strain evidence="1">CtBrh2</strain>
    </source>
</reference>
<sequence>MNKQELINSVKAWGAWCTDHNTGEKDRYVKIDKVRELIEQLDEKQKVTVPKFAADWIERCKEKATLADCLDGYYEISNGEVVSSEDFQNWVVDNENDELTAKAWMFGYEVEKEPLYQIQFPGTSWGAYLTKADNGDLVIFQNTTSGSAFTESEIKAIDERYWAFAVPVEEVK</sequence>
<dbReference type="InterPro" id="IPR012865">
    <property type="entry name" value="DUF1642"/>
</dbReference>
<proteinExistence type="predicted"/>
<evidence type="ECO:0008006" key="2">
    <source>
        <dbReference type="Google" id="ProtNLM"/>
    </source>
</evidence>
<accession>A0A8S5S798</accession>
<evidence type="ECO:0000313" key="1">
    <source>
        <dbReference type="EMBL" id="DAF46817.1"/>
    </source>
</evidence>
<dbReference type="Pfam" id="PF07852">
    <property type="entry name" value="DUF1642"/>
    <property type="match status" value="1"/>
</dbReference>
<dbReference type="EMBL" id="BK032545">
    <property type="protein sequence ID" value="DAF46817.1"/>
    <property type="molecule type" value="Genomic_DNA"/>
</dbReference>
<name>A0A8S5S798_9CAUD</name>
<protein>
    <recommendedName>
        <fullName evidence="2">DUF1642 domain-containing protein</fullName>
    </recommendedName>
</protein>